<evidence type="ECO:0000313" key="1">
    <source>
        <dbReference type="EMBL" id="GAA4327412.1"/>
    </source>
</evidence>
<name>A0ABP8GN28_9SPHI</name>
<protein>
    <submittedName>
        <fullName evidence="1">Uncharacterized protein</fullName>
    </submittedName>
</protein>
<comment type="caution">
    <text evidence="1">The sequence shown here is derived from an EMBL/GenBank/DDBJ whole genome shotgun (WGS) entry which is preliminary data.</text>
</comment>
<sequence length="268" mass="30407">MKKYRLTWTLSALLIGAVCWAVWERTNRIDNPVVIFKGTGDITAPTVKTYTDSTGAHHTVVQASNSAITKKQLQEHGAKSIPTVDSSAKIMNIAANKIDELTQVNSRLRADSLKAHRTIVEKDRAIIYYKDKWAQIAYHPPVNTADTSDQGTFDLQYDADIKIVKYWQRKRVLGLPIGARKSFLDISSSDPRFTIRGVKHYVAEQPEPSFGLRLQAVSNYSFSRKLLNVGPGLQFDFKRFSLVGSYFYDFDSNQWRPTIGARYDLIRL</sequence>
<dbReference type="Proteomes" id="UP001500582">
    <property type="component" value="Unassembled WGS sequence"/>
</dbReference>
<proteinExistence type="predicted"/>
<dbReference type="EMBL" id="BAABFT010000008">
    <property type="protein sequence ID" value="GAA4327412.1"/>
    <property type="molecule type" value="Genomic_DNA"/>
</dbReference>
<evidence type="ECO:0000313" key="2">
    <source>
        <dbReference type="Proteomes" id="UP001500582"/>
    </source>
</evidence>
<accession>A0ABP8GN28</accession>
<keyword evidence="2" id="KW-1185">Reference proteome</keyword>
<dbReference type="RefSeq" id="WP_345212013.1">
    <property type="nucleotide sequence ID" value="NZ_BAABFT010000008.1"/>
</dbReference>
<reference evidence="2" key="1">
    <citation type="journal article" date="2019" name="Int. J. Syst. Evol. Microbiol.">
        <title>The Global Catalogue of Microorganisms (GCM) 10K type strain sequencing project: providing services to taxonomists for standard genome sequencing and annotation.</title>
        <authorList>
            <consortium name="The Broad Institute Genomics Platform"/>
            <consortium name="The Broad Institute Genome Sequencing Center for Infectious Disease"/>
            <person name="Wu L."/>
            <person name="Ma J."/>
        </authorList>
    </citation>
    <scope>NUCLEOTIDE SEQUENCE [LARGE SCALE GENOMIC DNA]</scope>
    <source>
        <strain evidence="2">JCM 17705</strain>
    </source>
</reference>
<gene>
    <name evidence="1" type="ORF">GCM10023149_30770</name>
</gene>
<organism evidence="1 2">
    <name type="scientific">Mucilaginibacter gynuensis</name>
    <dbReference type="NCBI Taxonomy" id="1302236"/>
    <lineage>
        <taxon>Bacteria</taxon>
        <taxon>Pseudomonadati</taxon>
        <taxon>Bacteroidota</taxon>
        <taxon>Sphingobacteriia</taxon>
        <taxon>Sphingobacteriales</taxon>
        <taxon>Sphingobacteriaceae</taxon>
        <taxon>Mucilaginibacter</taxon>
    </lineage>
</organism>